<dbReference type="Proteomes" id="UP000001476">
    <property type="component" value="Chromosome"/>
</dbReference>
<name>C4Z513_LACE2</name>
<organism evidence="1 2">
    <name type="scientific">Lachnospira eligens (strain ATCC 27750 / DSM 3376 / VPI C15-48 / C15-B4)</name>
    <name type="common">Eubacterium eligens</name>
    <dbReference type="NCBI Taxonomy" id="515620"/>
    <lineage>
        <taxon>Bacteria</taxon>
        <taxon>Bacillati</taxon>
        <taxon>Bacillota</taxon>
        <taxon>Clostridia</taxon>
        <taxon>Lachnospirales</taxon>
        <taxon>Lachnospiraceae</taxon>
        <taxon>Lachnospira</taxon>
    </lineage>
</organism>
<gene>
    <name evidence="1" type="ordered locus">EUBELI_00709</name>
</gene>
<evidence type="ECO:0000313" key="2">
    <source>
        <dbReference type="Proteomes" id="UP000001476"/>
    </source>
</evidence>
<dbReference type="HOGENOM" id="CLU_2081274_0_0_9"/>
<evidence type="ECO:0000313" key="1">
    <source>
        <dbReference type="EMBL" id="ACR71717.1"/>
    </source>
</evidence>
<dbReference type="STRING" id="515620.EUBELI_00709"/>
<protein>
    <recommendedName>
        <fullName evidence="3">TIR domain-containing protein</fullName>
    </recommendedName>
</protein>
<keyword evidence="2" id="KW-1185">Reference proteome</keyword>
<dbReference type="AlphaFoldDB" id="C4Z513"/>
<sequence length="117" mass="13956">MLVFNMFNKKDEMCICFERYFLAMGNSLEDFWSINKKYMQGFSREEDEEYIGKCKKVLIVMSKEFITDMLSLYYMDVIRSLKEQGVIEVMAMIGNDVNLPSRYEWINDADVSRIAFY</sequence>
<proteinExistence type="predicted"/>
<accession>C4Z513</accession>
<reference evidence="1 2" key="1">
    <citation type="journal article" date="2009" name="Proc. Natl. Acad. Sci. U.S.A.">
        <title>Characterizing a model human gut microbiota composed of members of its two dominant bacterial phyla.</title>
        <authorList>
            <person name="Mahowald M.A."/>
            <person name="Rey F.E."/>
            <person name="Seedorf H."/>
            <person name="Turnbaugh P.J."/>
            <person name="Fulton R.S."/>
            <person name="Wollam A."/>
            <person name="Shah N."/>
            <person name="Wang C."/>
            <person name="Magrini V."/>
            <person name="Wilson R.K."/>
            <person name="Cantarel B.L."/>
            <person name="Coutinho P.M."/>
            <person name="Henrissat B."/>
            <person name="Crock L.W."/>
            <person name="Russell A."/>
            <person name="Verberkmoes N.C."/>
            <person name="Hettich R.L."/>
            <person name="Gordon J.I."/>
        </authorList>
    </citation>
    <scope>NUCLEOTIDE SEQUENCE [LARGE SCALE GENOMIC DNA]</scope>
    <source>
        <strain evidence="2">ATCC 27750 / DSM 3376 / VPI C15-48 / C15-B4</strain>
    </source>
</reference>
<dbReference type="KEGG" id="eel:EUBELI_00709"/>
<dbReference type="EMBL" id="CP001104">
    <property type="protein sequence ID" value="ACR71717.1"/>
    <property type="molecule type" value="Genomic_DNA"/>
</dbReference>
<evidence type="ECO:0008006" key="3">
    <source>
        <dbReference type="Google" id="ProtNLM"/>
    </source>
</evidence>